<dbReference type="SUPFAM" id="SSF52499">
    <property type="entry name" value="Isochorismatase-like hydrolases"/>
    <property type="match status" value="1"/>
</dbReference>
<dbReference type="RefSeq" id="WP_211864257.1">
    <property type="nucleotide sequence ID" value="NZ_JAAEDM010000094.1"/>
</dbReference>
<dbReference type="CDD" id="cd01011">
    <property type="entry name" value="nicotinamidase"/>
    <property type="match status" value="1"/>
</dbReference>
<name>A0A9X9X378_9PROT</name>
<dbReference type="FunFam" id="3.40.50.850:FF:000006">
    <property type="entry name" value="Bifunctional pyrazinamidase/nicotinamidase"/>
    <property type="match status" value="1"/>
</dbReference>
<dbReference type="GO" id="GO:0008936">
    <property type="term" value="F:nicotinamidase activity"/>
    <property type="evidence" value="ECO:0007669"/>
    <property type="project" value="UniProtKB-EC"/>
</dbReference>
<evidence type="ECO:0000256" key="8">
    <source>
        <dbReference type="ARBA" id="ARBA00072277"/>
    </source>
</evidence>
<dbReference type="Proteomes" id="UP001138751">
    <property type="component" value="Unassembled WGS sequence"/>
</dbReference>
<dbReference type="InterPro" id="IPR036380">
    <property type="entry name" value="Isochorismatase-like_sf"/>
</dbReference>
<comment type="similarity">
    <text evidence="1">Belongs to the isochorismatase family.</text>
</comment>
<evidence type="ECO:0000256" key="6">
    <source>
        <dbReference type="ARBA" id="ARBA00039017"/>
    </source>
</evidence>
<comment type="caution">
    <text evidence="10">The sequence shown here is derived from an EMBL/GenBank/DDBJ whole genome shotgun (WGS) entry which is preliminary data.</text>
</comment>
<dbReference type="PANTHER" id="PTHR11080">
    <property type="entry name" value="PYRAZINAMIDASE/NICOTINAMIDASE"/>
    <property type="match status" value="1"/>
</dbReference>
<dbReference type="InterPro" id="IPR000868">
    <property type="entry name" value="Isochorismatase-like_dom"/>
</dbReference>
<dbReference type="PANTHER" id="PTHR11080:SF2">
    <property type="entry name" value="LD05707P"/>
    <property type="match status" value="1"/>
</dbReference>
<evidence type="ECO:0000256" key="3">
    <source>
        <dbReference type="ARBA" id="ARBA00022723"/>
    </source>
</evidence>
<evidence type="ECO:0000313" key="11">
    <source>
        <dbReference type="Proteomes" id="UP001138751"/>
    </source>
</evidence>
<evidence type="ECO:0000256" key="1">
    <source>
        <dbReference type="ARBA" id="ARBA00006336"/>
    </source>
</evidence>
<evidence type="ECO:0000256" key="4">
    <source>
        <dbReference type="ARBA" id="ARBA00022801"/>
    </source>
</evidence>
<accession>A0A9X9X378</accession>
<dbReference type="AlphaFoldDB" id="A0A9X9X378"/>
<proteinExistence type="inferred from homology"/>
<dbReference type="EC" id="3.5.1.19" evidence="6"/>
<reference evidence="10" key="2">
    <citation type="journal article" date="2021" name="Syst. Appl. Microbiol.">
        <title>Roseomonas hellenica sp. nov., isolated from roots of wild-growing Alkanna tinctoria.</title>
        <authorList>
            <person name="Rat A."/>
            <person name="Naranjo H.D."/>
            <person name="Lebbe L."/>
            <person name="Cnockaert M."/>
            <person name="Krigas N."/>
            <person name="Grigoriadou K."/>
            <person name="Maloupa E."/>
            <person name="Willems A."/>
        </authorList>
    </citation>
    <scope>NUCLEOTIDE SEQUENCE</scope>
    <source>
        <strain evidence="10">LMG 31231</strain>
    </source>
</reference>
<keyword evidence="11" id="KW-1185">Reference proteome</keyword>
<evidence type="ECO:0000256" key="7">
    <source>
        <dbReference type="ARBA" id="ARBA00043224"/>
    </source>
</evidence>
<gene>
    <name evidence="10" type="primary">pncA</name>
    <name evidence="10" type="ORF">GXW76_21985</name>
</gene>
<comment type="pathway">
    <text evidence="5">Cofactor biosynthesis; nicotinate biosynthesis; nicotinate from nicotinamide: step 1/1.</text>
</comment>
<dbReference type="Gene3D" id="3.40.50.850">
    <property type="entry name" value="Isochorismatase-like"/>
    <property type="match status" value="1"/>
</dbReference>
<keyword evidence="3" id="KW-0479">Metal-binding</keyword>
<dbReference type="InterPro" id="IPR052347">
    <property type="entry name" value="Isochorismatase_Nicotinamidase"/>
</dbReference>
<evidence type="ECO:0000313" key="10">
    <source>
        <dbReference type="EMBL" id="MBR0673857.1"/>
    </source>
</evidence>
<dbReference type="GO" id="GO:0019363">
    <property type="term" value="P:pyridine nucleotide biosynthetic process"/>
    <property type="evidence" value="ECO:0007669"/>
    <property type="project" value="UniProtKB-KW"/>
</dbReference>
<sequence>MTHPATTALLVVDVQNDFCTGGALGVPHGEDIVPLINAIVPHYGTVVVTQDWHPADHASFASQHPGRKPFETVAMPYGPQVLWPDHCVMGSLGAALHDDLDTTRAQLMLRKGCHRAVDSYSAMLEADRVTRTGLDGWLTARGITEVHVCGLATDFCVAWTAMDARRFGFGATVIADACRAIDLDGSLARAWAEMAAAGVRRVAAADMLAA</sequence>
<reference evidence="10" key="1">
    <citation type="submission" date="2020-01" db="EMBL/GenBank/DDBJ databases">
        <authorList>
            <person name="Rat A."/>
        </authorList>
    </citation>
    <scope>NUCLEOTIDE SEQUENCE</scope>
    <source>
        <strain evidence="10">LMG 31231</strain>
    </source>
</reference>
<keyword evidence="2" id="KW-0662">Pyridine nucleotide biosynthesis</keyword>
<dbReference type="Pfam" id="PF00857">
    <property type="entry name" value="Isochorismatase"/>
    <property type="match status" value="1"/>
</dbReference>
<feature type="domain" description="Isochorismatase-like" evidence="9">
    <location>
        <begin position="7"/>
        <end position="200"/>
    </location>
</feature>
<evidence type="ECO:0000256" key="5">
    <source>
        <dbReference type="ARBA" id="ARBA00037900"/>
    </source>
</evidence>
<protein>
    <recommendedName>
        <fullName evidence="8">Nicotinamidase</fullName>
        <ecNumber evidence="6">3.5.1.19</ecNumber>
    </recommendedName>
    <alternativeName>
        <fullName evidence="7">Nicotinamide deamidase</fullName>
    </alternativeName>
</protein>
<evidence type="ECO:0000259" key="9">
    <source>
        <dbReference type="Pfam" id="PF00857"/>
    </source>
</evidence>
<keyword evidence="4 10" id="KW-0378">Hydrolase</keyword>
<organism evidence="10 11">
    <name type="scientific">Neoroseomonas soli</name>
    <dbReference type="NCBI Taxonomy" id="1081025"/>
    <lineage>
        <taxon>Bacteria</taxon>
        <taxon>Pseudomonadati</taxon>
        <taxon>Pseudomonadota</taxon>
        <taxon>Alphaproteobacteria</taxon>
        <taxon>Acetobacterales</taxon>
        <taxon>Acetobacteraceae</taxon>
        <taxon>Neoroseomonas</taxon>
    </lineage>
</organism>
<dbReference type="GO" id="GO:0046872">
    <property type="term" value="F:metal ion binding"/>
    <property type="evidence" value="ECO:0007669"/>
    <property type="project" value="UniProtKB-KW"/>
</dbReference>
<dbReference type="EMBL" id="JAAEDM010000094">
    <property type="protein sequence ID" value="MBR0673857.1"/>
    <property type="molecule type" value="Genomic_DNA"/>
</dbReference>
<evidence type="ECO:0000256" key="2">
    <source>
        <dbReference type="ARBA" id="ARBA00022642"/>
    </source>
</evidence>
<dbReference type="NCBIfam" id="NF008623">
    <property type="entry name" value="PRK11609.1"/>
    <property type="match status" value="1"/>
</dbReference>